<keyword evidence="2" id="KW-1185">Reference proteome</keyword>
<accession>A0AAD6Y7T0</accession>
<protein>
    <submittedName>
        <fullName evidence="1">Uncharacterized protein</fullName>
    </submittedName>
</protein>
<gene>
    <name evidence="1" type="ORF">GGX14DRAFT_404115</name>
</gene>
<dbReference type="EMBL" id="JARJCW010000092">
    <property type="protein sequence ID" value="KAJ7195197.1"/>
    <property type="molecule type" value="Genomic_DNA"/>
</dbReference>
<proteinExistence type="predicted"/>
<evidence type="ECO:0000313" key="1">
    <source>
        <dbReference type="EMBL" id="KAJ7195197.1"/>
    </source>
</evidence>
<dbReference type="AlphaFoldDB" id="A0AAD6Y7T0"/>
<name>A0AAD6Y7T0_9AGAR</name>
<evidence type="ECO:0000313" key="2">
    <source>
        <dbReference type="Proteomes" id="UP001219525"/>
    </source>
</evidence>
<comment type="caution">
    <text evidence="1">The sequence shown here is derived from an EMBL/GenBank/DDBJ whole genome shotgun (WGS) entry which is preliminary data.</text>
</comment>
<dbReference type="Proteomes" id="UP001219525">
    <property type="component" value="Unassembled WGS sequence"/>
</dbReference>
<organism evidence="1 2">
    <name type="scientific">Mycena pura</name>
    <dbReference type="NCBI Taxonomy" id="153505"/>
    <lineage>
        <taxon>Eukaryota</taxon>
        <taxon>Fungi</taxon>
        <taxon>Dikarya</taxon>
        <taxon>Basidiomycota</taxon>
        <taxon>Agaricomycotina</taxon>
        <taxon>Agaricomycetes</taxon>
        <taxon>Agaricomycetidae</taxon>
        <taxon>Agaricales</taxon>
        <taxon>Marasmiineae</taxon>
        <taxon>Mycenaceae</taxon>
        <taxon>Mycena</taxon>
    </lineage>
</organism>
<sequence>MSSTVIIIHYLGTLAGPVKALKAVTITFDGSQQLLTVMHTLWASRAYVIHQKYMLQLLKLYSGPGGTCLFGSDALGKPRACMCTFPGCPGLSEWAQNICRDGCEQDAYADAGTACVGGTGGHGMTCTWAHISILLGAWPGMARTWGWAWHSAYKAWARHICGQRGCLWPTPAADRAPAPTKTGGLCAQRTAHLLGEQHAHVCGGQHVMQQTEGPCPNADRAPTHLMDSCPPGEQHAHVCRGHITQRTEGPRVCVADRERTQRTGCPRT</sequence>
<reference evidence="1" key="1">
    <citation type="submission" date="2023-03" db="EMBL/GenBank/DDBJ databases">
        <title>Massive genome expansion in bonnet fungi (Mycena s.s.) driven by repeated elements and novel gene families across ecological guilds.</title>
        <authorList>
            <consortium name="Lawrence Berkeley National Laboratory"/>
            <person name="Harder C.B."/>
            <person name="Miyauchi S."/>
            <person name="Viragh M."/>
            <person name="Kuo A."/>
            <person name="Thoen E."/>
            <person name="Andreopoulos B."/>
            <person name="Lu D."/>
            <person name="Skrede I."/>
            <person name="Drula E."/>
            <person name="Henrissat B."/>
            <person name="Morin E."/>
            <person name="Kohler A."/>
            <person name="Barry K."/>
            <person name="LaButti K."/>
            <person name="Morin E."/>
            <person name="Salamov A."/>
            <person name="Lipzen A."/>
            <person name="Mereny Z."/>
            <person name="Hegedus B."/>
            <person name="Baldrian P."/>
            <person name="Stursova M."/>
            <person name="Weitz H."/>
            <person name="Taylor A."/>
            <person name="Grigoriev I.V."/>
            <person name="Nagy L.G."/>
            <person name="Martin F."/>
            <person name="Kauserud H."/>
        </authorList>
    </citation>
    <scope>NUCLEOTIDE SEQUENCE</scope>
    <source>
        <strain evidence="1">9144</strain>
    </source>
</reference>